<dbReference type="KEGG" id="pnp:IJ22_05230"/>
<dbReference type="STRING" id="162209.IJ22_05230"/>
<sequence length="93" mass="10479">MRWLIRLLVMAIILIIRSLFIRLPIPPTTPEYILSAVITAVIPAVTIQAGLVFTGFTAHMAYMGHMAYMAHIDQAKAKSKTPPCGIIREWRFL</sequence>
<protein>
    <submittedName>
        <fullName evidence="1">Uncharacterized protein</fullName>
    </submittedName>
</protein>
<dbReference type="Proteomes" id="UP000061660">
    <property type="component" value="Chromosome"/>
</dbReference>
<reference evidence="1 2" key="2">
    <citation type="journal article" date="2016" name="Genome Announc.">
        <title>Complete Genome Sequences of Two Interactive Moderate Thermophiles, Paenibacillus napthalenovorans 32O-Y and Paenibacillus sp. 32O-W.</title>
        <authorList>
            <person name="Butler R.R.III."/>
            <person name="Wang J."/>
            <person name="Stark B.C."/>
            <person name="Pombert J.F."/>
        </authorList>
    </citation>
    <scope>NUCLEOTIDE SEQUENCE [LARGE SCALE GENOMIC DNA]</scope>
    <source>
        <strain evidence="1 2">32O-Y</strain>
    </source>
</reference>
<organism evidence="1 2">
    <name type="scientific">Paenibacillus naphthalenovorans</name>
    <dbReference type="NCBI Taxonomy" id="162209"/>
    <lineage>
        <taxon>Bacteria</taxon>
        <taxon>Bacillati</taxon>
        <taxon>Bacillota</taxon>
        <taxon>Bacilli</taxon>
        <taxon>Bacillales</taxon>
        <taxon>Paenibacillaceae</taxon>
        <taxon>Paenibacillus</taxon>
    </lineage>
</organism>
<proteinExistence type="predicted"/>
<dbReference type="AlphaFoldDB" id="A0A0U2W309"/>
<evidence type="ECO:0000313" key="1">
    <source>
        <dbReference type="EMBL" id="ALS20910.1"/>
    </source>
</evidence>
<reference evidence="2" key="1">
    <citation type="submission" date="2015-12" db="EMBL/GenBank/DDBJ databases">
        <title>Complete genome sequences of two moderately thermophilic Paenibacillus species.</title>
        <authorList>
            <person name="Butler R.III."/>
            <person name="Wang J."/>
            <person name="Stark B.C."/>
            <person name="Pombert J.-F."/>
        </authorList>
    </citation>
    <scope>NUCLEOTIDE SEQUENCE [LARGE SCALE GENOMIC DNA]</scope>
    <source>
        <strain evidence="2">32O-Y</strain>
    </source>
</reference>
<accession>A0A0U2W309</accession>
<dbReference type="PATRIC" id="fig|162209.4.peg.555"/>
<keyword evidence="2" id="KW-1185">Reference proteome</keyword>
<name>A0A0U2W309_9BACL</name>
<evidence type="ECO:0000313" key="2">
    <source>
        <dbReference type="Proteomes" id="UP000061660"/>
    </source>
</evidence>
<dbReference type="EMBL" id="CP013652">
    <property type="protein sequence ID" value="ALS20910.1"/>
    <property type="molecule type" value="Genomic_DNA"/>
</dbReference>
<gene>
    <name evidence="1" type="ORF">IJ22_05230</name>
</gene>